<dbReference type="OrthoDB" id="77835at2759"/>
<reference evidence="5 6" key="1">
    <citation type="journal article" date="2009" name="Nat. Genet.">
        <title>The genome of the cucumber, Cucumis sativus L.</title>
        <authorList>
            <person name="Huang S."/>
            <person name="Li R."/>
            <person name="Zhang Z."/>
            <person name="Li L."/>
            <person name="Gu X."/>
            <person name="Fan W."/>
            <person name="Lucas W.J."/>
            <person name="Wang X."/>
            <person name="Xie B."/>
            <person name="Ni P."/>
            <person name="Ren Y."/>
            <person name="Zhu H."/>
            <person name="Li J."/>
            <person name="Lin K."/>
            <person name="Jin W."/>
            <person name="Fei Z."/>
            <person name="Li G."/>
            <person name="Staub J."/>
            <person name="Kilian A."/>
            <person name="van der Vossen E.A."/>
            <person name="Wu Y."/>
            <person name="Guo J."/>
            <person name="He J."/>
            <person name="Jia Z."/>
            <person name="Ren Y."/>
            <person name="Tian G."/>
            <person name="Lu Y."/>
            <person name="Ruan J."/>
            <person name="Qian W."/>
            <person name="Wang M."/>
            <person name="Huang Q."/>
            <person name="Li B."/>
            <person name="Xuan Z."/>
            <person name="Cao J."/>
            <person name="Asan"/>
            <person name="Wu Z."/>
            <person name="Zhang J."/>
            <person name="Cai Q."/>
            <person name="Bai Y."/>
            <person name="Zhao B."/>
            <person name="Han Y."/>
            <person name="Li Y."/>
            <person name="Li X."/>
            <person name="Wang S."/>
            <person name="Shi Q."/>
            <person name="Liu S."/>
            <person name="Cho W.K."/>
            <person name="Kim J.Y."/>
            <person name="Xu Y."/>
            <person name="Heller-Uszynska K."/>
            <person name="Miao H."/>
            <person name="Cheng Z."/>
            <person name="Zhang S."/>
            <person name="Wu J."/>
            <person name="Yang Y."/>
            <person name="Kang H."/>
            <person name="Li M."/>
            <person name="Liang H."/>
            <person name="Ren X."/>
            <person name="Shi Z."/>
            <person name="Wen M."/>
            <person name="Jian M."/>
            <person name="Yang H."/>
            <person name="Zhang G."/>
            <person name="Yang Z."/>
            <person name="Chen R."/>
            <person name="Liu S."/>
            <person name="Li J."/>
            <person name="Ma L."/>
            <person name="Liu H."/>
            <person name="Zhou Y."/>
            <person name="Zhao J."/>
            <person name="Fang X."/>
            <person name="Li G."/>
            <person name="Fang L."/>
            <person name="Li Y."/>
            <person name="Liu D."/>
            <person name="Zheng H."/>
            <person name="Zhang Y."/>
            <person name="Qin N."/>
            <person name="Li Z."/>
            <person name="Yang G."/>
            <person name="Yang S."/>
            <person name="Bolund L."/>
            <person name="Kristiansen K."/>
            <person name="Zheng H."/>
            <person name="Li S."/>
            <person name="Zhang X."/>
            <person name="Yang H."/>
            <person name="Wang J."/>
            <person name="Sun R."/>
            <person name="Zhang B."/>
            <person name="Jiang S."/>
            <person name="Wang J."/>
            <person name="Du Y."/>
            <person name="Li S."/>
        </authorList>
    </citation>
    <scope>NUCLEOTIDE SEQUENCE [LARGE SCALE GENOMIC DNA]</scope>
    <source>
        <strain evidence="6">cv. 9930</strain>
    </source>
</reference>
<gene>
    <name evidence="5" type="ORF">Csa_6G448140</name>
</gene>
<keyword evidence="1" id="KW-0436">Ligase</keyword>
<feature type="domain" description="GS catalytic" evidence="4">
    <location>
        <begin position="119"/>
        <end position="454"/>
    </location>
</feature>
<dbReference type="SUPFAM" id="SSF55931">
    <property type="entry name" value="Glutamine synthetase/guanido kinase"/>
    <property type="match status" value="1"/>
</dbReference>
<dbReference type="Pfam" id="PF00120">
    <property type="entry name" value="Gln-synt_C"/>
    <property type="match status" value="1"/>
</dbReference>
<evidence type="ECO:0000259" key="4">
    <source>
        <dbReference type="PROSITE" id="PS51987"/>
    </source>
</evidence>
<dbReference type="SMART" id="SM01230">
    <property type="entry name" value="Gln-synt_C"/>
    <property type="match status" value="1"/>
</dbReference>
<organism evidence="5 6">
    <name type="scientific">Cucumis sativus</name>
    <name type="common">Cucumber</name>
    <dbReference type="NCBI Taxonomy" id="3659"/>
    <lineage>
        <taxon>Eukaryota</taxon>
        <taxon>Viridiplantae</taxon>
        <taxon>Streptophyta</taxon>
        <taxon>Embryophyta</taxon>
        <taxon>Tracheophyta</taxon>
        <taxon>Spermatophyta</taxon>
        <taxon>Magnoliopsida</taxon>
        <taxon>eudicotyledons</taxon>
        <taxon>Gunneridae</taxon>
        <taxon>Pentapetalae</taxon>
        <taxon>rosids</taxon>
        <taxon>fabids</taxon>
        <taxon>Cucurbitales</taxon>
        <taxon>Cucurbitaceae</taxon>
        <taxon>Benincaseae</taxon>
        <taxon>Cucumis</taxon>
    </lineage>
</organism>
<dbReference type="GO" id="GO:0004356">
    <property type="term" value="F:glutamine synthetase activity"/>
    <property type="evidence" value="ECO:0007669"/>
    <property type="project" value="InterPro"/>
</dbReference>
<proteinExistence type="inferred from homology"/>
<reference evidence="5 6" key="4">
    <citation type="journal article" date="2011" name="BMC Genomics">
        <title>RNA-Seq improves annotation of protein-coding genes in the cucumber genome.</title>
        <authorList>
            <person name="Li Z."/>
            <person name="Zhang Z."/>
            <person name="Yan P."/>
            <person name="Huang S."/>
            <person name="Fei Z."/>
            <person name="Lin K."/>
        </authorList>
    </citation>
    <scope>NUCLEOTIDE SEQUENCE [LARGE SCALE GENOMIC DNA]</scope>
    <source>
        <strain evidence="6">cv. 9930</strain>
    </source>
</reference>
<dbReference type="Gene3D" id="3.30.590.10">
    <property type="entry name" value="Glutamine synthetase/guanido kinase, catalytic domain"/>
    <property type="match status" value="1"/>
</dbReference>
<dbReference type="PANTHER" id="PTHR43785">
    <property type="entry name" value="GAMMA-GLUTAMYLPUTRESCINE SYNTHETASE"/>
    <property type="match status" value="1"/>
</dbReference>
<accession>A0A0A0KES4</accession>
<dbReference type="Proteomes" id="UP000029981">
    <property type="component" value="Chromosome 6"/>
</dbReference>
<dbReference type="PROSITE" id="PS51987">
    <property type="entry name" value="GS_CATALYTIC"/>
    <property type="match status" value="1"/>
</dbReference>
<dbReference type="OMA" id="NIMTFRL"/>
<dbReference type="InterPro" id="IPR008146">
    <property type="entry name" value="Gln_synth_cat_dom"/>
</dbReference>
<comment type="similarity">
    <text evidence="2 3">Belongs to the glutamine synthetase family.</text>
</comment>
<evidence type="ECO:0000256" key="3">
    <source>
        <dbReference type="RuleBase" id="RU000384"/>
    </source>
</evidence>
<dbReference type="GO" id="GO:0006542">
    <property type="term" value="P:glutamine biosynthetic process"/>
    <property type="evidence" value="ECO:0007669"/>
    <property type="project" value="InterPro"/>
</dbReference>
<dbReference type="AlphaFoldDB" id="A0A0A0KES4"/>
<dbReference type="SUPFAM" id="SSF54368">
    <property type="entry name" value="Glutamine synthetase, N-terminal domain"/>
    <property type="match status" value="1"/>
</dbReference>
<sequence length="454" mass="50683">MDLSNNYENGGVNGMKVVPNEVKLVRIIWVDASGHHRCRVIPSTRFNDVVKKNGVGLSVVCMARSSYTDVPIGKNLTGAGEIRLLPDLSTKRIVPWMEQEEMVMGDMYIRPGEAWEYCPREALRRLSSILKNEFDLEMKAGFEIEFLLLKKAVKDGKEDWVPFDSSLYCSTSSYDATAPFFHDVVDSLNSLNITVEQLHAEAAKGQFEFALGYTTCLTAADELIYTREVIKAVARKHGLLATFIPKYAMDDVGSGCHVHISLWQNGKNVLMAADKSSKHGMSTIGEEFMAGVLYHIPSILPFIAPLPNSYDRIQPNTWCGAYHCWGKDNREAPIRTASPPGIGVTSVSNFEVKSFDGLANPYLGLASILCAGLDGLRNHIQLPQPIDTNPSYMGLKFQRLPQSLSEALEALENNNTFTDLIGERLLAAIKEIRKAEVEYYTKHQDAYKQLIHHY</sequence>
<dbReference type="eggNOG" id="KOG0683">
    <property type="taxonomic scope" value="Eukaryota"/>
</dbReference>
<dbReference type="InterPro" id="IPR036651">
    <property type="entry name" value="Gln_synt_N_sf"/>
</dbReference>
<dbReference type="STRING" id="3659.A0A0A0KES4"/>
<dbReference type="PANTHER" id="PTHR43785:SF2">
    <property type="entry name" value="TYPE-1 GLUTAMINE SYNTHETASE 1"/>
    <property type="match status" value="1"/>
</dbReference>
<dbReference type="FunFam" id="3.30.590.10:FF:000012">
    <property type="entry name" value="Glutamate-ammonia ligase"/>
    <property type="match status" value="1"/>
</dbReference>
<dbReference type="EMBL" id="CM002927">
    <property type="protein sequence ID" value="KGN48205.1"/>
    <property type="molecule type" value="Genomic_DNA"/>
</dbReference>
<dbReference type="Gene3D" id="3.10.20.70">
    <property type="entry name" value="Glutamine synthetase, N-terminal domain"/>
    <property type="match status" value="1"/>
</dbReference>
<protein>
    <recommendedName>
        <fullName evidence="4">GS catalytic domain-containing protein</fullName>
    </recommendedName>
</protein>
<reference evidence="5 6" key="2">
    <citation type="journal article" date="2009" name="PLoS ONE">
        <title>An integrated genetic and cytogenetic map of the cucumber genome.</title>
        <authorList>
            <person name="Ren Y."/>
            <person name="Zhang Z."/>
            <person name="Liu J."/>
            <person name="Staub J.E."/>
            <person name="Han Y."/>
            <person name="Cheng Z."/>
            <person name="Li X."/>
            <person name="Lu J."/>
            <person name="Miao H."/>
            <person name="Kang H."/>
            <person name="Xie B."/>
            <person name="Gu X."/>
            <person name="Wang X."/>
            <person name="Du Y."/>
            <person name="Jin W."/>
            <person name="Huang S."/>
        </authorList>
    </citation>
    <scope>NUCLEOTIDE SEQUENCE [LARGE SCALE GENOMIC DNA]</scope>
    <source>
        <strain evidence="6">cv. 9930</strain>
    </source>
</reference>
<keyword evidence="6" id="KW-1185">Reference proteome</keyword>
<name>A0A0A0KES4_CUCSA</name>
<reference evidence="5 6" key="3">
    <citation type="journal article" date="2010" name="BMC Genomics">
        <title>Transcriptome sequencing and comparative analysis of cucumber flowers with different sex types.</title>
        <authorList>
            <person name="Guo S."/>
            <person name="Zheng Y."/>
            <person name="Joung J.G."/>
            <person name="Liu S."/>
            <person name="Zhang Z."/>
            <person name="Crasta O.R."/>
            <person name="Sobral B.W."/>
            <person name="Xu Y."/>
            <person name="Huang S."/>
            <person name="Fei Z."/>
        </authorList>
    </citation>
    <scope>NUCLEOTIDE SEQUENCE [LARGE SCALE GENOMIC DNA]</scope>
    <source>
        <strain evidence="6">cv. 9930</strain>
    </source>
</reference>
<evidence type="ECO:0000313" key="5">
    <source>
        <dbReference type="EMBL" id="KGN48205.1"/>
    </source>
</evidence>
<dbReference type="KEGG" id="csv:101204471"/>
<evidence type="ECO:0000256" key="2">
    <source>
        <dbReference type="PROSITE-ProRule" id="PRU01331"/>
    </source>
</evidence>
<evidence type="ECO:0000256" key="1">
    <source>
        <dbReference type="ARBA" id="ARBA00022598"/>
    </source>
</evidence>
<dbReference type="InterPro" id="IPR014746">
    <property type="entry name" value="Gln_synth/guanido_kin_cat_dom"/>
</dbReference>
<dbReference type="Gramene" id="KGN48205">
    <property type="protein sequence ID" value="KGN48205"/>
    <property type="gene ID" value="Csa_6G448140"/>
</dbReference>
<evidence type="ECO:0000313" key="6">
    <source>
        <dbReference type="Proteomes" id="UP000029981"/>
    </source>
</evidence>